<evidence type="ECO:0000256" key="7">
    <source>
        <dbReference type="ARBA" id="ARBA00022989"/>
    </source>
</evidence>
<dbReference type="EMBL" id="KQ483594">
    <property type="protein sequence ID" value="KYP45320.1"/>
    <property type="molecule type" value="Genomic_DNA"/>
</dbReference>
<dbReference type="InterPro" id="IPR017972">
    <property type="entry name" value="Cyt_P450_CS"/>
</dbReference>
<dbReference type="InterPro" id="IPR002401">
    <property type="entry name" value="Cyt_P450_E_grp-I"/>
</dbReference>
<dbReference type="InterPro" id="IPR050651">
    <property type="entry name" value="Plant_Cytochrome_P450_Monoox"/>
</dbReference>
<dbReference type="Gramene" id="C.cajan_29242.t">
    <property type="protein sequence ID" value="C.cajan_29242.t"/>
    <property type="gene ID" value="C.cajan_29242"/>
</dbReference>
<dbReference type="GO" id="GO:0020037">
    <property type="term" value="F:heme binding"/>
    <property type="evidence" value="ECO:0007669"/>
    <property type="project" value="InterPro"/>
</dbReference>
<keyword evidence="5" id="KW-0812">Transmembrane</keyword>
<dbReference type="FunFam" id="1.10.630.10:FF:000026">
    <property type="entry name" value="Cytochrome P450 82C4"/>
    <property type="match status" value="1"/>
</dbReference>
<comment type="subcellular location">
    <subcellularLocation>
        <location evidence="2">Membrane</location>
    </subcellularLocation>
</comment>
<feature type="binding site" description="axial binding residue" evidence="12">
    <location>
        <position position="394"/>
    </location>
    <ligand>
        <name>heme</name>
        <dbReference type="ChEBI" id="CHEBI:30413"/>
    </ligand>
    <ligandPart>
        <name>Fe</name>
        <dbReference type="ChEBI" id="CHEBI:18248"/>
    </ligandPart>
</feature>
<dbReference type="InterPro" id="IPR001128">
    <property type="entry name" value="Cyt_P450"/>
</dbReference>
<evidence type="ECO:0000313" key="14">
    <source>
        <dbReference type="EMBL" id="KYP45320.1"/>
    </source>
</evidence>
<dbReference type="PRINTS" id="PR00385">
    <property type="entry name" value="P450"/>
</dbReference>
<dbReference type="Pfam" id="PF00067">
    <property type="entry name" value="p450"/>
    <property type="match status" value="1"/>
</dbReference>
<proteinExistence type="inferred from homology"/>
<dbReference type="CDD" id="cd20654">
    <property type="entry name" value="CYP82"/>
    <property type="match status" value="1"/>
</dbReference>
<evidence type="ECO:0000256" key="1">
    <source>
        <dbReference type="ARBA" id="ARBA00001971"/>
    </source>
</evidence>
<dbReference type="PROSITE" id="PS00086">
    <property type="entry name" value="CYTOCHROME_P450"/>
    <property type="match status" value="1"/>
</dbReference>
<dbReference type="PRINTS" id="PR00463">
    <property type="entry name" value="EP450I"/>
</dbReference>
<keyword evidence="10 13" id="KW-0503">Monooxygenase</keyword>
<dbReference type="Gene3D" id="1.10.630.10">
    <property type="entry name" value="Cytochrome P450"/>
    <property type="match status" value="1"/>
</dbReference>
<keyword evidence="15" id="KW-1185">Reference proteome</keyword>
<protein>
    <submittedName>
        <fullName evidence="14">Cytochrome P450 82A1</fullName>
    </submittedName>
</protein>
<evidence type="ECO:0000256" key="8">
    <source>
        <dbReference type="ARBA" id="ARBA00023002"/>
    </source>
</evidence>
<keyword evidence="7" id="KW-1133">Transmembrane helix</keyword>
<evidence type="ECO:0000256" key="2">
    <source>
        <dbReference type="ARBA" id="ARBA00004370"/>
    </source>
</evidence>
<dbReference type="AlphaFoldDB" id="A0A151RRY9"/>
<dbReference type="InterPro" id="IPR036396">
    <property type="entry name" value="Cyt_P450_sf"/>
</dbReference>
<comment type="similarity">
    <text evidence="3 13">Belongs to the cytochrome P450 family.</text>
</comment>
<evidence type="ECO:0000256" key="6">
    <source>
        <dbReference type="ARBA" id="ARBA00022723"/>
    </source>
</evidence>
<gene>
    <name evidence="14" type="ORF">KK1_033106</name>
</gene>
<dbReference type="GO" id="GO:0016705">
    <property type="term" value="F:oxidoreductase activity, acting on paired donors, with incorporation or reduction of molecular oxygen"/>
    <property type="evidence" value="ECO:0007669"/>
    <property type="project" value="InterPro"/>
</dbReference>
<dbReference type="GO" id="GO:0004497">
    <property type="term" value="F:monooxygenase activity"/>
    <property type="evidence" value="ECO:0007669"/>
    <property type="project" value="UniProtKB-KW"/>
</dbReference>
<comment type="cofactor">
    <cofactor evidence="1 12">
        <name>heme</name>
        <dbReference type="ChEBI" id="CHEBI:30413"/>
    </cofactor>
</comment>
<dbReference type="PANTHER" id="PTHR47947">
    <property type="entry name" value="CYTOCHROME P450 82C3-RELATED"/>
    <property type="match status" value="1"/>
</dbReference>
<evidence type="ECO:0000256" key="12">
    <source>
        <dbReference type="PIRSR" id="PIRSR602401-1"/>
    </source>
</evidence>
<sequence length="457" mass="51880">MADKYGPVFTLRLGTHRTLIVSNWEMAKQCFTVSDRAFASRPKSLAFEVMGFNFSMFGFSPYGSYWRHLRKIATLELFSAQRIEMLKHMMESEVKASVKDIWLKKKNSASEKVEIEMKKLFGDITLNVILRAVVGKRLVSEDGDDDEESQRVRKAMGDFLDLSGSLAVSDVIPCLRWLDLDGQEKEMKRTAEELDEIAQAWLEEHRRNRNSGSVTLTHDFMDVLLELADQGEEFDGHDVDTTIKATCLVLIIAGSDNTITTLTWALSLLLNNREVLNKVIHELETKIGKEKMVEVSDLKKLEYLQCIIKETLRLYPPAPLNVPHESMEDCIVGGYHVPAGTRLLTNISKLQRDSSLYSNPLEFCPERFLTTHKDVDVKGQHFELIPFGAGRRMCPGVSFTLPVIQLALATILHEFHIVTPNERPVELLEQNGLRTIKASPLHVILTPRLSAHIYDEI</sequence>
<keyword evidence="6 12" id="KW-0479">Metal-binding</keyword>
<evidence type="ECO:0000256" key="11">
    <source>
        <dbReference type="ARBA" id="ARBA00023136"/>
    </source>
</evidence>
<organism evidence="14 15">
    <name type="scientific">Cajanus cajan</name>
    <name type="common">Pigeon pea</name>
    <name type="synonym">Cajanus indicus</name>
    <dbReference type="NCBI Taxonomy" id="3821"/>
    <lineage>
        <taxon>Eukaryota</taxon>
        <taxon>Viridiplantae</taxon>
        <taxon>Streptophyta</taxon>
        <taxon>Embryophyta</taxon>
        <taxon>Tracheophyta</taxon>
        <taxon>Spermatophyta</taxon>
        <taxon>Magnoliopsida</taxon>
        <taxon>eudicotyledons</taxon>
        <taxon>Gunneridae</taxon>
        <taxon>Pentapetalae</taxon>
        <taxon>rosids</taxon>
        <taxon>fabids</taxon>
        <taxon>Fabales</taxon>
        <taxon>Fabaceae</taxon>
        <taxon>Papilionoideae</taxon>
        <taxon>50 kb inversion clade</taxon>
        <taxon>NPAAA clade</taxon>
        <taxon>indigoferoid/millettioid clade</taxon>
        <taxon>Phaseoleae</taxon>
        <taxon>Cajanus</taxon>
    </lineage>
</organism>
<evidence type="ECO:0000256" key="9">
    <source>
        <dbReference type="ARBA" id="ARBA00023004"/>
    </source>
</evidence>
<keyword evidence="11" id="KW-0472">Membrane</keyword>
<keyword evidence="8 13" id="KW-0560">Oxidoreductase</keyword>
<evidence type="ECO:0000256" key="5">
    <source>
        <dbReference type="ARBA" id="ARBA00022692"/>
    </source>
</evidence>
<dbReference type="PANTHER" id="PTHR47947:SF26">
    <property type="entry name" value="CYTOCHROME P450"/>
    <property type="match status" value="1"/>
</dbReference>
<reference evidence="14" key="1">
    <citation type="journal article" date="2012" name="Nat. Biotechnol.">
        <title>Draft genome sequence of pigeonpea (Cajanus cajan), an orphan legume crop of resource-poor farmers.</title>
        <authorList>
            <person name="Varshney R.K."/>
            <person name="Chen W."/>
            <person name="Li Y."/>
            <person name="Bharti A.K."/>
            <person name="Saxena R.K."/>
            <person name="Schlueter J.A."/>
            <person name="Donoghue M.T."/>
            <person name="Azam S."/>
            <person name="Fan G."/>
            <person name="Whaley A.M."/>
            <person name="Farmer A.D."/>
            <person name="Sheridan J."/>
            <person name="Iwata A."/>
            <person name="Tuteja R."/>
            <person name="Penmetsa R.V."/>
            <person name="Wu W."/>
            <person name="Upadhyaya H.D."/>
            <person name="Yang S.P."/>
            <person name="Shah T."/>
            <person name="Saxena K.B."/>
            <person name="Michael T."/>
            <person name="McCombie W.R."/>
            <person name="Yang B."/>
            <person name="Zhang G."/>
            <person name="Yang H."/>
            <person name="Wang J."/>
            <person name="Spillane C."/>
            <person name="Cook D.R."/>
            <person name="May G.D."/>
            <person name="Xu X."/>
            <person name="Jackson S.A."/>
        </authorList>
    </citation>
    <scope>NUCLEOTIDE SEQUENCE [LARGE SCALE GENOMIC DNA]</scope>
</reference>
<dbReference type="Proteomes" id="UP000075243">
    <property type="component" value="Unassembled WGS sequence"/>
</dbReference>
<keyword evidence="9 12" id="KW-0408">Iron</keyword>
<evidence type="ECO:0000256" key="3">
    <source>
        <dbReference type="ARBA" id="ARBA00010617"/>
    </source>
</evidence>
<dbReference type="SUPFAM" id="SSF48264">
    <property type="entry name" value="Cytochrome P450"/>
    <property type="match status" value="1"/>
</dbReference>
<name>A0A151RRY9_CAJCA</name>
<evidence type="ECO:0000313" key="15">
    <source>
        <dbReference type="Proteomes" id="UP000075243"/>
    </source>
</evidence>
<dbReference type="GO" id="GO:0005506">
    <property type="term" value="F:iron ion binding"/>
    <property type="evidence" value="ECO:0007669"/>
    <property type="project" value="InterPro"/>
</dbReference>
<evidence type="ECO:0000256" key="4">
    <source>
        <dbReference type="ARBA" id="ARBA00022617"/>
    </source>
</evidence>
<dbReference type="GO" id="GO:0016020">
    <property type="term" value="C:membrane"/>
    <property type="evidence" value="ECO:0007669"/>
    <property type="project" value="UniProtKB-SubCell"/>
</dbReference>
<dbReference type="OMA" id="NCAMIAF"/>
<evidence type="ECO:0000256" key="13">
    <source>
        <dbReference type="RuleBase" id="RU000461"/>
    </source>
</evidence>
<evidence type="ECO:0000256" key="10">
    <source>
        <dbReference type="ARBA" id="ARBA00023033"/>
    </source>
</evidence>
<keyword evidence="4 12" id="KW-0349">Heme</keyword>
<accession>A0A151RRY9</accession>